<dbReference type="InterPro" id="IPR005135">
    <property type="entry name" value="Endo/exonuclease/phosphatase"/>
</dbReference>
<organism evidence="2">
    <name type="scientific">Chitinibacter mangrovi</name>
    <dbReference type="NCBI Taxonomy" id="3153927"/>
    <lineage>
        <taxon>Bacteria</taxon>
        <taxon>Pseudomonadati</taxon>
        <taxon>Pseudomonadota</taxon>
        <taxon>Betaproteobacteria</taxon>
        <taxon>Neisseriales</taxon>
        <taxon>Chitinibacteraceae</taxon>
        <taxon>Chitinibacter</taxon>
    </lineage>
</organism>
<dbReference type="Pfam" id="PF03372">
    <property type="entry name" value="Exo_endo_phos"/>
    <property type="match status" value="1"/>
</dbReference>
<dbReference type="AlphaFoldDB" id="A0AAU7F8C4"/>
<dbReference type="InterPro" id="IPR036691">
    <property type="entry name" value="Endo/exonu/phosph_ase_sf"/>
</dbReference>
<accession>A0AAU7F8C4</accession>
<dbReference type="GO" id="GO:0004519">
    <property type="term" value="F:endonuclease activity"/>
    <property type="evidence" value="ECO:0007669"/>
    <property type="project" value="UniProtKB-KW"/>
</dbReference>
<dbReference type="SUPFAM" id="SSF56219">
    <property type="entry name" value="DNase I-like"/>
    <property type="match status" value="1"/>
</dbReference>
<keyword evidence="2" id="KW-0540">Nuclease</keyword>
<dbReference type="RefSeq" id="WP_348944534.1">
    <property type="nucleotide sequence ID" value="NZ_CP157355.1"/>
</dbReference>
<dbReference type="EMBL" id="CP157355">
    <property type="protein sequence ID" value="XBM00169.1"/>
    <property type="molecule type" value="Genomic_DNA"/>
</dbReference>
<proteinExistence type="predicted"/>
<feature type="domain" description="Endonuclease/exonuclease/phosphatase" evidence="1">
    <location>
        <begin position="4"/>
        <end position="244"/>
    </location>
</feature>
<sequence length="265" mass="30169">MKIISWNCNGGLRNKTYFLDQFDADILVVQECENPVYSTHAFRDWAGQYLWHGDNKNKGVGIFARKGHHIAALDWSSAEYEIRSPSPVQKSLKWQANQLELFLPCLINQELTLIGAWTKQANSPNFCYIGQLWLYLQMQRDKIAARADSLILCGDLNSNPIWDEADRFWNHSDVVAELQALGLQSAYHCLKAEVAGQETDPTFYLHRKESKAYHIDYFFVPERMLPTSKLMLSSVTESLHVSDHRALILDIGSASNETMALSDGL</sequence>
<evidence type="ECO:0000313" key="2">
    <source>
        <dbReference type="EMBL" id="XBM00169.1"/>
    </source>
</evidence>
<dbReference type="KEGG" id="cmav:ABHF33_14080"/>
<keyword evidence="2" id="KW-0255">Endonuclease</keyword>
<evidence type="ECO:0000259" key="1">
    <source>
        <dbReference type="Pfam" id="PF03372"/>
    </source>
</evidence>
<name>A0AAU7F8C4_9NEIS</name>
<protein>
    <submittedName>
        <fullName evidence="2">Endonuclease/exonuclease/phosphatase family protein</fullName>
    </submittedName>
</protein>
<gene>
    <name evidence="2" type="ORF">ABHF33_14080</name>
</gene>
<dbReference type="Gene3D" id="3.60.10.10">
    <property type="entry name" value="Endonuclease/exonuclease/phosphatase"/>
    <property type="match status" value="1"/>
</dbReference>
<keyword evidence="2" id="KW-0378">Hydrolase</keyword>
<reference evidence="2" key="1">
    <citation type="submission" date="2024-05" db="EMBL/GenBank/DDBJ databases">
        <authorList>
            <person name="Yang L."/>
            <person name="Pan L."/>
        </authorList>
    </citation>
    <scope>NUCLEOTIDE SEQUENCE</scope>
    <source>
        <strain evidence="2">FCG-7</strain>
    </source>
</reference>